<dbReference type="RefSeq" id="WP_145281977.1">
    <property type="nucleotide sequence ID" value="NZ_CP036318.1"/>
</dbReference>
<organism evidence="4 5">
    <name type="scientific">Rosistilla oblonga</name>
    <dbReference type="NCBI Taxonomy" id="2527990"/>
    <lineage>
        <taxon>Bacteria</taxon>
        <taxon>Pseudomonadati</taxon>
        <taxon>Planctomycetota</taxon>
        <taxon>Planctomycetia</taxon>
        <taxon>Pirellulales</taxon>
        <taxon>Pirellulaceae</taxon>
        <taxon>Rosistilla</taxon>
    </lineage>
</organism>
<dbReference type="AlphaFoldDB" id="A0A518IMZ2"/>
<keyword evidence="1" id="KW-0677">Repeat</keyword>
<dbReference type="PANTHER" id="PTHR24180:SF45">
    <property type="entry name" value="POLY [ADP-RIBOSE] POLYMERASE TANKYRASE"/>
    <property type="match status" value="1"/>
</dbReference>
<dbReference type="Proteomes" id="UP000316770">
    <property type="component" value="Chromosome"/>
</dbReference>
<evidence type="ECO:0000256" key="1">
    <source>
        <dbReference type="ARBA" id="ARBA00022737"/>
    </source>
</evidence>
<sequence length="357" mass="40405">MRTKTLLILSVLILCFIGCDRAIESLTTRPPSDGSIHDDKTNRWNDRSFHDIIRAGGRHRSDRIKELIAEGGDLNELDHNGNTPAVLATGWGGQYDIAIMLVSAGAEYDIYKRNSNHRLAHFVVMEERRAGLWSPEQRRDHARLIKLLETRGESFTEVRADFARWKELYAGTSLSQYAKLRDQEIAEREARSTGNAGPTNKTSQSGSKITVQSPDALHQLIDQRAKGCDDCVQRIRELIAEGFDVNAISSWGMPAVIWAVDKGRQFDVALLLLRNGADPSVPCINQKTGNPLRLKLIHYVERAADDIQMYDKQQRQDYEELVTWLTDHGESIEQAKQERHFWNQPLVEPPPADLNAD</sequence>
<keyword evidence="5" id="KW-1185">Reference proteome</keyword>
<dbReference type="InterPro" id="IPR051637">
    <property type="entry name" value="Ank_repeat_dom-contain_49"/>
</dbReference>
<dbReference type="EMBL" id="CP036318">
    <property type="protein sequence ID" value="QDV54432.1"/>
    <property type="molecule type" value="Genomic_DNA"/>
</dbReference>
<dbReference type="Gene3D" id="1.25.40.20">
    <property type="entry name" value="Ankyrin repeat-containing domain"/>
    <property type="match status" value="2"/>
</dbReference>
<dbReference type="SUPFAM" id="SSF48403">
    <property type="entry name" value="Ankyrin repeat"/>
    <property type="match status" value="1"/>
</dbReference>
<dbReference type="InterPro" id="IPR036770">
    <property type="entry name" value="Ankyrin_rpt-contain_sf"/>
</dbReference>
<gene>
    <name evidence="4" type="ORF">Mal33_03860</name>
</gene>
<feature type="compositionally biased region" description="Polar residues" evidence="3">
    <location>
        <begin position="192"/>
        <end position="209"/>
    </location>
</feature>
<reference evidence="4 5" key="1">
    <citation type="submission" date="2019-02" db="EMBL/GenBank/DDBJ databases">
        <title>Deep-cultivation of Planctomycetes and their phenomic and genomic characterization uncovers novel biology.</title>
        <authorList>
            <person name="Wiegand S."/>
            <person name="Jogler M."/>
            <person name="Boedeker C."/>
            <person name="Pinto D."/>
            <person name="Vollmers J."/>
            <person name="Rivas-Marin E."/>
            <person name="Kohn T."/>
            <person name="Peeters S.H."/>
            <person name="Heuer A."/>
            <person name="Rast P."/>
            <person name="Oberbeckmann S."/>
            <person name="Bunk B."/>
            <person name="Jeske O."/>
            <person name="Meyerdierks A."/>
            <person name="Storesund J.E."/>
            <person name="Kallscheuer N."/>
            <person name="Luecker S."/>
            <person name="Lage O.M."/>
            <person name="Pohl T."/>
            <person name="Merkel B.J."/>
            <person name="Hornburger P."/>
            <person name="Mueller R.-W."/>
            <person name="Bruemmer F."/>
            <person name="Labrenz M."/>
            <person name="Spormann A.M."/>
            <person name="Op den Camp H."/>
            <person name="Overmann J."/>
            <person name="Amann R."/>
            <person name="Jetten M.S.M."/>
            <person name="Mascher T."/>
            <person name="Medema M.H."/>
            <person name="Devos D.P."/>
            <person name="Kaster A.-K."/>
            <person name="Ovreas L."/>
            <person name="Rohde M."/>
            <person name="Galperin M.Y."/>
            <person name="Jogler C."/>
        </authorList>
    </citation>
    <scope>NUCLEOTIDE SEQUENCE [LARGE SCALE GENOMIC DNA]</scope>
    <source>
        <strain evidence="4 5">Mal33</strain>
    </source>
</reference>
<dbReference type="PANTHER" id="PTHR24180">
    <property type="entry name" value="CYCLIN-DEPENDENT KINASE INHIBITOR 2C-RELATED"/>
    <property type="match status" value="1"/>
</dbReference>
<accession>A0A518IMZ2</accession>
<evidence type="ECO:0000256" key="2">
    <source>
        <dbReference type="ARBA" id="ARBA00023043"/>
    </source>
</evidence>
<protein>
    <submittedName>
        <fullName evidence="4">Ankyrin repeats (3 copies)</fullName>
    </submittedName>
</protein>
<feature type="region of interest" description="Disordered" evidence="3">
    <location>
        <begin position="185"/>
        <end position="209"/>
    </location>
</feature>
<evidence type="ECO:0000256" key="3">
    <source>
        <dbReference type="SAM" id="MobiDB-lite"/>
    </source>
</evidence>
<name>A0A518IMZ2_9BACT</name>
<keyword evidence="2" id="KW-0040">ANK repeat</keyword>
<dbReference type="InterPro" id="IPR002110">
    <property type="entry name" value="Ankyrin_rpt"/>
</dbReference>
<evidence type="ECO:0000313" key="5">
    <source>
        <dbReference type="Proteomes" id="UP000316770"/>
    </source>
</evidence>
<proteinExistence type="predicted"/>
<evidence type="ECO:0000313" key="4">
    <source>
        <dbReference type="EMBL" id="QDV54432.1"/>
    </source>
</evidence>
<dbReference type="SMART" id="SM00248">
    <property type="entry name" value="ANK"/>
    <property type="match status" value="2"/>
</dbReference>